<protein>
    <recommendedName>
        <fullName evidence="7">Peptidyl-prolyl cis-trans isomerase</fullName>
        <ecNumber evidence="7">5.2.1.8</ecNumber>
    </recommendedName>
</protein>
<dbReference type="eggNOG" id="COG0545">
    <property type="taxonomic scope" value="Bacteria"/>
</dbReference>
<dbReference type="RefSeq" id="WP_005432092.1">
    <property type="nucleotide sequence ID" value="NZ_KE150481.1"/>
</dbReference>
<accession>S3BER5</accession>
<evidence type="ECO:0000313" key="10">
    <source>
        <dbReference type="Proteomes" id="UP000014400"/>
    </source>
</evidence>
<dbReference type="InterPro" id="IPR046357">
    <property type="entry name" value="PPIase_dom_sf"/>
</dbReference>
<dbReference type="EMBL" id="ATCF01000032">
    <property type="protein sequence ID" value="EPD97795.1"/>
    <property type="molecule type" value="Genomic_DNA"/>
</dbReference>
<dbReference type="FunFam" id="3.10.50.40:FF:000006">
    <property type="entry name" value="Peptidyl-prolyl cis-trans isomerase"/>
    <property type="match status" value="1"/>
</dbReference>
<dbReference type="Pfam" id="PF00254">
    <property type="entry name" value="FKBP_C"/>
    <property type="match status" value="1"/>
</dbReference>
<name>S3BER5_9BURK</name>
<dbReference type="PATRIC" id="fig|1203554.3.peg.2149"/>
<dbReference type="Gene3D" id="3.10.50.40">
    <property type="match status" value="1"/>
</dbReference>
<dbReference type="InterPro" id="IPR001179">
    <property type="entry name" value="PPIase_FKBP_dom"/>
</dbReference>
<dbReference type="PROSITE" id="PS50059">
    <property type="entry name" value="FKBP_PPIASE"/>
    <property type="match status" value="1"/>
</dbReference>
<gene>
    <name evidence="9" type="ORF">HMPREF1476_02065</name>
</gene>
<evidence type="ECO:0000256" key="3">
    <source>
        <dbReference type="ARBA" id="ARBA00023110"/>
    </source>
</evidence>
<dbReference type="EC" id="5.2.1.8" evidence="7"/>
<evidence type="ECO:0000256" key="2">
    <source>
        <dbReference type="ARBA" id="ARBA00006577"/>
    </source>
</evidence>
<keyword evidence="3 6" id="KW-0697">Rotamase</keyword>
<dbReference type="STRING" id="1203554.HMPREF1476_02065"/>
<feature type="domain" description="PPIase FKBP-type" evidence="8">
    <location>
        <begin position="22"/>
        <end position="110"/>
    </location>
</feature>
<dbReference type="PANTHER" id="PTHR43811">
    <property type="entry name" value="FKBP-TYPE PEPTIDYL-PROLYL CIS-TRANS ISOMERASE FKPA"/>
    <property type="match status" value="1"/>
</dbReference>
<evidence type="ECO:0000259" key="8">
    <source>
        <dbReference type="PROSITE" id="PS50059"/>
    </source>
</evidence>
<dbReference type="Proteomes" id="UP000014400">
    <property type="component" value="Unassembled WGS sequence"/>
</dbReference>
<dbReference type="GO" id="GO:0003755">
    <property type="term" value="F:peptidyl-prolyl cis-trans isomerase activity"/>
    <property type="evidence" value="ECO:0007669"/>
    <property type="project" value="UniProtKB-UniRule"/>
</dbReference>
<comment type="catalytic activity">
    <reaction evidence="1 6 7">
        <text>[protein]-peptidylproline (omega=180) = [protein]-peptidylproline (omega=0)</text>
        <dbReference type="Rhea" id="RHEA:16237"/>
        <dbReference type="Rhea" id="RHEA-COMP:10747"/>
        <dbReference type="Rhea" id="RHEA-COMP:10748"/>
        <dbReference type="ChEBI" id="CHEBI:83833"/>
        <dbReference type="ChEBI" id="CHEBI:83834"/>
        <dbReference type="EC" id="5.2.1.8"/>
    </reaction>
</comment>
<dbReference type="SUPFAM" id="SSF54534">
    <property type="entry name" value="FKBP-like"/>
    <property type="match status" value="1"/>
</dbReference>
<evidence type="ECO:0000313" key="9">
    <source>
        <dbReference type="EMBL" id="EPD97795.1"/>
    </source>
</evidence>
<organism evidence="9 10">
    <name type="scientific">Sutterella wadsworthensis HGA0223</name>
    <dbReference type="NCBI Taxonomy" id="1203554"/>
    <lineage>
        <taxon>Bacteria</taxon>
        <taxon>Pseudomonadati</taxon>
        <taxon>Pseudomonadota</taxon>
        <taxon>Betaproteobacteria</taxon>
        <taxon>Burkholderiales</taxon>
        <taxon>Sutterellaceae</taxon>
        <taxon>Sutterella</taxon>
    </lineage>
</organism>
<evidence type="ECO:0000256" key="1">
    <source>
        <dbReference type="ARBA" id="ARBA00000971"/>
    </source>
</evidence>
<dbReference type="GeneID" id="64062563"/>
<dbReference type="PANTHER" id="PTHR43811:SF19">
    <property type="entry name" value="39 KDA FK506-BINDING NUCLEAR PROTEIN"/>
    <property type="match status" value="1"/>
</dbReference>
<dbReference type="HOGENOM" id="CLU_013615_12_0_4"/>
<keyword evidence="10" id="KW-1185">Reference proteome</keyword>
<comment type="similarity">
    <text evidence="2 7">Belongs to the FKBP-type PPIase family.</text>
</comment>
<dbReference type="AlphaFoldDB" id="S3BER5"/>
<evidence type="ECO:0000256" key="6">
    <source>
        <dbReference type="PROSITE-ProRule" id="PRU00277"/>
    </source>
</evidence>
<keyword evidence="4 6" id="KW-0413">Isomerase</keyword>
<evidence type="ECO:0000256" key="7">
    <source>
        <dbReference type="RuleBase" id="RU003915"/>
    </source>
</evidence>
<evidence type="ECO:0000256" key="5">
    <source>
        <dbReference type="ARBA" id="ARBA00056164"/>
    </source>
</evidence>
<sequence length="110" mass="11672">MALEKLIIEDIVEGTGPGVAAGDRISVHYTGKFEDGTVFDSSVERGEPIDFTCGVGMVIPGWDQGLIGLKKGGKRRLSIPYALAYGEAGYPGAIPPKADLYFDVELVGIK</sequence>
<proteinExistence type="inferred from homology"/>
<comment type="caution">
    <text evidence="9">The sequence shown here is derived from an EMBL/GenBank/DDBJ whole genome shotgun (WGS) entry which is preliminary data.</text>
</comment>
<comment type="function">
    <text evidence="5">PPIases accelerate the folding of proteins.</text>
</comment>
<evidence type="ECO:0000256" key="4">
    <source>
        <dbReference type="ARBA" id="ARBA00023235"/>
    </source>
</evidence>
<reference evidence="9 10" key="1">
    <citation type="submission" date="2013-04" db="EMBL/GenBank/DDBJ databases">
        <title>The Genome Sequence of Sutterella wadsworthensis HGA0223.</title>
        <authorList>
            <consortium name="The Broad Institute Genomics Platform"/>
            <person name="Earl A."/>
            <person name="Ward D."/>
            <person name="Feldgarden M."/>
            <person name="Gevers D."/>
            <person name="Schmidt T.M."/>
            <person name="Dover J."/>
            <person name="Dai D."/>
            <person name="Walker B."/>
            <person name="Young S."/>
            <person name="Zeng Q."/>
            <person name="Gargeya S."/>
            <person name="Fitzgerald M."/>
            <person name="Haas B."/>
            <person name="Abouelleil A."/>
            <person name="Allen A.W."/>
            <person name="Alvarado L."/>
            <person name="Arachchi H.M."/>
            <person name="Berlin A.M."/>
            <person name="Chapman S.B."/>
            <person name="Gainer-Dewar J."/>
            <person name="Goldberg J."/>
            <person name="Griggs A."/>
            <person name="Gujja S."/>
            <person name="Hansen M."/>
            <person name="Howarth C."/>
            <person name="Imamovic A."/>
            <person name="Ireland A."/>
            <person name="Larimer J."/>
            <person name="McCowan C."/>
            <person name="Murphy C."/>
            <person name="Pearson M."/>
            <person name="Poon T.W."/>
            <person name="Priest M."/>
            <person name="Roberts A."/>
            <person name="Saif S."/>
            <person name="Shea T."/>
            <person name="Sisk P."/>
            <person name="Sykes S."/>
            <person name="Wortman J."/>
            <person name="Nusbaum C."/>
            <person name="Birren B."/>
        </authorList>
    </citation>
    <scope>NUCLEOTIDE SEQUENCE [LARGE SCALE GENOMIC DNA]</scope>
    <source>
        <strain evidence="9 10">HGA0223</strain>
    </source>
</reference>